<sequence length="339" mass="40021">MPLNFKSFPYRMNFRTQVELPKRETEIRHSDRIMLFGSCFAENIGNLLLANKFRCDVNPFGILYNPLSIVEALWQILSHQTYTEEDLFYAGGCWHSWMHHSVFSASTAASCLSSINTRLEQASAGLPQLDWLVITWGTAFAYWLKERTMVVGNCHKQPDSLFTRQLLTVEEIVTEWECVLVELRKVNPFLKILFTVSPIRHSKDGMHGNQISKSTLLLAVDELCRRWSDCYYFPSYEIMMDELRDYRFYADDMLHPSPVAVSYLWECFTECYFSKETDRIMKEWEDIRKALAHKPFNAQSETYRKFLTQIVLKIERLKEKFPYFDLQKELEQCQARLKI</sequence>
<accession>A0A0P0L0J3</accession>
<evidence type="ECO:0000313" key="2">
    <source>
        <dbReference type="EMBL" id="ALK82915.1"/>
    </source>
</evidence>
<name>A0A0P0L0J3_PHOVU</name>
<evidence type="ECO:0000313" key="3">
    <source>
        <dbReference type="Proteomes" id="UP000061587"/>
    </source>
</evidence>
<gene>
    <name evidence="2" type="ORF">BvMPK_0276</name>
</gene>
<dbReference type="AlphaFoldDB" id="A0A0P0L0J3"/>
<proteinExistence type="predicted"/>
<dbReference type="Pfam" id="PF08885">
    <property type="entry name" value="GSCFA"/>
    <property type="match status" value="1"/>
</dbReference>
<reference evidence="2 3" key="2">
    <citation type="journal article" date="2016" name="Genome Biol. Evol.">
        <title>Extensive mobilome-driven genome diversification in mouse gut-associated Bacteroides vulgatus mpk.</title>
        <authorList>
            <person name="Lange A."/>
            <person name="Beier S."/>
            <person name="Steimle A."/>
            <person name="Autenrieth I.B."/>
            <person name="Huson D.H."/>
            <person name="Frick J.S."/>
        </authorList>
    </citation>
    <scope>NUCLEOTIDE SEQUENCE [LARGE SCALE GENOMIC DNA]</scope>
    <source>
        <strain evidence="3">mpk</strain>
    </source>
</reference>
<dbReference type="InterPro" id="IPR014982">
    <property type="entry name" value="GSCFA"/>
</dbReference>
<reference evidence="3" key="1">
    <citation type="submission" date="2015-10" db="EMBL/GenBank/DDBJ databases">
        <title>Extensive mobilome-driven genome diversification in gut-associated Bacteroides vulgatus mpk.</title>
        <authorList>
            <person name="Beier S."/>
            <person name="Lange A."/>
            <person name="Huson D.H."/>
            <person name="Frick J.-S."/>
            <person name="Autenrieth I.B."/>
        </authorList>
    </citation>
    <scope>NUCLEOTIDE SEQUENCE [LARGE SCALE GENOMIC DNA]</scope>
    <source>
        <strain evidence="3">mpk</strain>
    </source>
</reference>
<dbReference type="SUPFAM" id="SSF52266">
    <property type="entry name" value="SGNH hydrolase"/>
    <property type="match status" value="1"/>
</dbReference>
<organism evidence="2 3">
    <name type="scientific">Phocaeicola vulgatus</name>
    <name type="common">Bacteroides vulgatus</name>
    <dbReference type="NCBI Taxonomy" id="821"/>
    <lineage>
        <taxon>Bacteria</taxon>
        <taxon>Pseudomonadati</taxon>
        <taxon>Bacteroidota</taxon>
        <taxon>Bacteroidia</taxon>
        <taxon>Bacteroidales</taxon>
        <taxon>Bacteroidaceae</taxon>
        <taxon>Phocaeicola</taxon>
    </lineage>
</organism>
<feature type="domain" description="GSCFA" evidence="1">
    <location>
        <begin position="32"/>
        <end position="268"/>
    </location>
</feature>
<protein>
    <submittedName>
        <fullName evidence="2">GSCFA Domain-Containing Protein</fullName>
    </submittedName>
</protein>
<dbReference type="Proteomes" id="UP000061587">
    <property type="component" value="Chromosome"/>
</dbReference>
<evidence type="ECO:0000259" key="1">
    <source>
        <dbReference type="Pfam" id="PF08885"/>
    </source>
</evidence>
<dbReference type="PATRIC" id="fig|821.40.peg.333"/>
<dbReference type="EMBL" id="CP013020">
    <property type="protein sequence ID" value="ALK82915.1"/>
    <property type="molecule type" value="Genomic_DNA"/>
</dbReference>